<proteinExistence type="inferred from homology"/>
<dbReference type="NCBIfam" id="TIGR04336">
    <property type="entry name" value="AmmeMemoSam_B"/>
    <property type="match status" value="1"/>
</dbReference>
<reference evidence="3 4" key="1">
    <citation type="submission" date="2020-06" db="EMBL/GenBank/DDBJ databases">
        <title>Methanofollis fontis sp. nov., a methanogen isolated from marine sediments near a cold seep at Four-Way Closure Ridge offshore southwestern Taiwan.</title>
        <authorList>
            <person name="Chen S.-C."/>
            <person name="Teng N.-H."/>
            <person name="Lin Y.-S."/>
            <person name="Lai M.-C."/>
            <person name="Chen H.-H."/>
            <person name="Wang C.-C."/>
        </authorList>
    </citation>
    <scope>NUCLEOTIDE SEQUENCE [LARGE SCALE GENOMIC DNA]</scope>
    <source>
        <strain evidence="3 4">DSM 2702</strain>
    </source>
</reference>
<dbReference type="PANTHER" id="PTHR11060:SF0">
    <property type="entry name" value="PROTEIN MEMO1"/>
    <property type="match status" value="1"/>
</dbReference>
<gene>
    <name evidence="3" type="primary">amrB</name>
    <name evidence="3" type="ORF">HWN36_04060</name>
</gene>
<sequence length="261" mass="28279">METRPCTFAGMFYPGEPGHLEQFLETVTPVERPAPDALGIVSPHAGYPYSGTVGARAFSAIRPDFDGTFVVIGPSHRGFLTCTSAIPWETPLGIVDVDVDFVRALDIRVDEVSMEDEHSLEVQTPFIKHFFPRAQIAPIMMGDQSPASAELVAGKIIRAIRATGREVRIVASSDFSHYIPESQARKRDAMAIKAIEHLDVDGLYRSIEEYDISACGYGPIAAMITVCKTLGATRGRLLTYATSGDVTGDPEVVGYAAIMVV</sequence>
<evidence type="ECO:0000313" key="3">
    <source>
        <dbReference type="EMBL" id="NVO66502.1"/>
    </source>
</evidence>
<dbReference type="PANTHER" id="PTHR11060">
    <property type="entry name" value="PROTEIN MEMO1"/>
    <property type="match status" value="1"/>
</dbReference>
<dbReference type="AlphaFoldDB" id="A0A7K4HMX2"/>
<keyword evidence="4" id="KW-1185">Reference proteome</keyword>
<dbReference type="Proteomes" id="UP000570823">
    <property type="component" value="Unassembled WGS sequence"/>
</dbReference>
<dbReference type="Pfam" id="PF01875">
    <property type="entry name" value="Memo"/>
    <property type="match status" value="1"/>
</dbReference>
<accession>A0A7K4HMX2</accession>
<evidence type="ECO:0000256" key="2">
    <source>
        <dbReference type="HAMAP-Rule" id="MF_00055"/>
    </source>
</evidence>
<evidence type="ECO:0000256" key="1">
    <source>
        <dbReference type="ARBA" id="ARBA00006315"/>
    </source>
</evidence>
<dbReference type="CDD" id="cd07361">
    <property type="entry name" value="MEMO_like"/>
    <property type="match status" value="1"/>
</dbReference>
<dbReference type="Gene3D" id="3.40.830.10">
    <property type="entry name" value="LigB-like"/>
    <property type="match status" value="1"/>
</dbReference>
<dbReference type="EMBL" id="JABXWR010000001">
    <property type="protein sequence ID" value="NVO66502.1"/>
    <property type="molecule type" value="Genomic_DNA"/>
</dbReference>
<comment type="caution">
    <text evidence="3">The sequence shown here is derived from an EMBL/GenBank/DDBJ whole genome shotgun (WGS) entry which is preliminary data.</text>
</comment>
<dbReference type="InterPro" id="IPR002737">
    <property type="entry name" value="MEMO1_fam"/>
</dbReference>
<comment type="similarity">
    <text evidence="1 2">Belongs to the MEMO1 family.</text>
</comment>
<dbReference type="HAMAP" id="MF_00055">
    <property type="entry name" value="MEMO1"/>
    <property type="match status" value="1"/>
</dbReference>
<dbReference type="OrthoDB" id="372162at2157"/>
<protein>
    <recommendedName>
        <fullName evidence="2">MEMO1 family protein HWN36_04060</fullName>
    </recommendedName>
</protein>
<dbReference type="RefSeq" id="WP_176788188.1">
    <property type="nucleotide sequence ID" value="NZ_JABXWR010000001.1"/>
</dbReference>
<evidence type="ECO:0000313" key="4">
    <source>
        <dbReference type="Proteomes" id="UP000570823"/>
    </source>
</evidence>
<organism evidence="3 4">
    <name type="scientific">Methanofollis tationis</name>
    <dbReference type="NCBI Taxonomy" id="81417"/>
    <lineage>
        <taxon>Archaea</taxon>
        <taxon>Methanobacteriati</taxon>
        <taxon>Methanobacteriota</taxon>
        <taxon>Stenosarchaea group</taxon>
        <taxon>Methanomicrobia</taxon>
        <taxon>Methanomicrobiales</taxon>
        <taxon>Methanomicrobiaceae</taxon>
        <taxon>Methanofollis</taxon>
    </lineage>
</organism>
<name>A0A7K4HMX2_9EURY</name>